<dbReference type="CDD" id="cd10017">
    <property type="entry name" value="B3_DNA"/>
    <property type="match status" value="2"/>
</dbReference>
<dbReference type="Gene3D" id="2.40.330.10">
    <property type="entry name" value="DNA-binding pseudobarrel domain"/>
    <property type="match status" value="2"/>
</dbReference>
<keyword evidence="2" id="KW-0805">Transcription regulation</keyword>
<evidence type="ECO:0000313" key="8">
    <source>
        <dbReference type="EMBL" id="RZC00117.1"/>
    </source>
</evidence>
<dbReference type="InterPro" id="IPR003340">
    <property type="entry name" value="B3_DNA-bd"/>
</dbReference>
<dbReference type="GO" id="GO:0003677">
    <property type="term" value="F:DNA binding"/>
    <property type="evidence" value="ECO:0007669"/>
    <property type="project" value="UniProtKB-KW"/>
</dbReference>
<evidence type="ECO:0000256" key="5">
    <source>
        <dbReference type="ARBA" id="ARBA00023242"/>
    </source>
</evidence>
<keyword evidence="3" id="KW-0238">DNA-binding</keyword>
<dbReference type="Proteomes" id="UP000289340">
    <property type="component" value="Chromosome 8"/>
</dbReference>
<feature type="region of interest" description="Disordered" evidence="6">
    <location>
        <begin position="126"/>
        <end position="160"/>
    </location>
</feature>
<evidence type="ECO:0000259" key="7">
    <source>
        <dbReference type="PROSITE" id="PS50863"/>
    </source>
</evidence>
<accession>A0A445JNS5</accession>
<feature type="domain" description="TF-B3" evidence="7">
    <location>
        <begin position="21"/>
        <end position="114"/>
    </location>
</feature>
<feature type="compositionally biased region" description="Polar residues" evidence="6">
    <location>
        <begin position="151"/>
        <end position="160"/>
    </location>
</feature>
<protein>
    <submittedName>
        <fullName evidence="8">B3 domain-containing protein</fullName>
    </submittedName>
</protein>
<name>A0A445JNS5_GLYSO</name>
<evidence type="ECO:0000256" key="3">
    <source>
        <dbReference type="ARBA" id="ARBA00023125"/>
    </source>
</evidence>
<dbReference type="PANTHER" id="PTHR31920">
    <property type="entry name" value="B3 DOMAIN-CONTAINING"/>
    <property type="match status" value="1"/>
</dbReference>
<sequence length="271" mass="31069">MTSQLDDGDGSYGYSATKPIHFFRIMLHENLLQGNLRLPEKFVRKYGNHLSNSMLLKLPNGVEWKVNLEKRDGSVWFQEGWKDFAEYYSLANGHLLGFRYDGTSHFHVFICDMSTMEIEYPVNKANHKRPSINSEESQPHKTQKTDENMNKSKGNMEGSSISNCGTHEAAGNTSFTVIMKSSYVSKRIMYLPKSPLKRYTKSGEQYVKLLVGDRSWRVKVIYCRNKTLSYFTGDWLVFAKENDLKEGDACLFQLLSNGDGIVMKVSISRRV</sequence>
<evidence type="ECO:0000256" key="1">
    <source>
        <dbReference type="ARBA" id="ARBA00004123"/>
    </source>
</evidence>
<keyword evidence="5" id="KW-0539">Nucleus</keyword>
<keyword evidence="9" id="KW-1185">Reference proteome</keyword>
<dbReference type="Pfam" id="PF02362">
    <property type="entry name" value="B3"/>
    <property type="match status" value="2"/>
</dbReference>
<dbReference type="InterPro" id="IPR015300">
    <property type="entry name" value="DNA-bd_pseudobarrel_sf"/>
</dbReference>
<dbReference type="AlphaFoldDB" id="A0A445JNS5"/>
<gene>
    <name evidence="8" type="ORF">D0Y65_022472</name>
</gene>
<feature type="domain" description="TF-B3" evidence="7">
    <location>
        <begin position="174"/>
        <end position="271"/>
    </location>
</feature>
<keyword evidence="4" id="KW-0804">Transcription</keyword>
<evidence type="ECO:0000313" key="9">
    <source>
        <dbReference type="Proteomes" id="UP000289340"/>
    </source>
</evidence>
<dbReference type="SMART" id="SM01019">
    <property type="entry name" value="B3"/>
    <property type="match status" value="2"/>
</dbReference>
<feature type="compositionally biased region" description="Basic and acidic residues" evidence="6">
    <location>
        <begin position="137"/>
        <end position="150"/>
    </location>
</feature>
<proteinExistence type="predicted"/>
<comment type="caution">
    <text evidence="8">The sequence shown here is derived from an EMBL/GenBank/DDBJ whole genome shotgun (WGS) entry which is preliminary data.</text>
</comment>
<dbReference type="EMBL" id="QZWG01000008">
    <property type="protein sequence ID" value="RZC00117.1"/>
    <property type="molecule type" value="Genomic_DNA"/>
</dbReference>
<organism evidence="8 9">
    <name type="scientific">Glycine soja</name>
    <name type="common">Wild soybean</name>
    <dbReference type="NCBI Taxonomy" id="3848"/>
    <lineage>
        <taxon>Eukaryota</taxon>
        <taxon>Viridiplantae</taxon>
        <taxon>Streptophyta</taxon>
        <taxon>Embryophyta</taxon>
        <taxon>Tracheophyta</taxon>
        <taxon>Spermatophyta</taxon>
        <taxon>Magnoliopsida</taxon>
        <taxon>eudicotyledons</taxon>
        <taxon>Gunneridae</taxon>
        <taxon>Pentapetalae</taxon>
        <taxon>rosids</taxon>
        <taxon>fabids</taxon>
        <taxon>Fabales</taxon>
        <taxon>Fabaceae</taxon>
        <taxon>Papilionoideae</taxon>
        <taxon>50 kb inversion clade</taxon>
        <taxon>NPAAA clade</taxon>
        <taxon>indigoferoid/millettioid clade</taxon>
        <taxon>Phaseoleae</taxon>
        <taxon>Glycine</taxon>
        <taxon>Glycine subgen. Soja</taxon>
    </lineage>
</organism>
<evidence type="ECO:0000256" key="4">
    <source>
        <dbReference type="ARBA" id="ARBA00023163"/>
    </source>
</evidence>
<evidence type="ECO:0000256" key="6">
    <source>
        <dbReference type="SAM" id="MobiDB-lite"/>
    </source>
</evidence>
<dbReference type="PROSITE" id="PS50863">
    <property type="entry name" value="B3"/>
    <property type="match status" value="2"/>
</dbReference>
<evidence type="ECO:0000256" key="2">
    <source>
        <dbReference type="ARBA" id="ARBA00023015"/>
    </source>
</evidence>
<reference evidence="8 9" key="1">
    <citation type="submission" date="2018-09" db="EMBL/GenBank/DDBJ databases">
        <title>A high-quality reference genome of wild soybean provides a powerful tool to mine soybean genomes.</title>
        <authorList>
            <person name="Xie M."/>
            <person name="Chung C.Y.L."/>
            <person name="Li M.-W."/>
            <person name="Wong F.-L."/>
            <person name="Chan T.-F."/>
            <person name="Lam H.-M."/>
        </authorList>
    </citation>
    <scope>NUCLEOTIDE SEQUENCE [LARGE SCALE GENOMIC DNA]</scope>
    <source>
        <strain evidence="9">cv. W05</strain>
        <tissue evidence="8">Hypocotyl of etiolated seedlings</tissue>
    </source>
</reference>
<comment type="subcellular location">
    <subcellularLocation>
        <location evidence="1">Nucleus</location>
    </subcellularLocation>
</comment>
<dbReference type="GO" id="GO:0005634">
    <property type="term" value="C:nucleus"/>
    <property type="evidence" value="ECO:0007669"/>
    <property type="project" value="UniProtKB-SubCell"/>
</dbReference>
<dbReference type="SUPFAM" id="SSF101936">
    <property type="entry name" value="DNA-binding pseudobarrel domain"/>
    <property type="match status" value="2"/>
</dbReference>
<dbReference type="InterPro" id="IPR050655">
    <property type="entry name" value="Plant_B3_domain"/>
</dbReference>
<dbReference type="PANTHER" id="PTHR31920:SF108">
    <property type="entry name" value="B3 DOMAIN-CONTAINING TRANSCRIPTION FACTOR VRN1-LIKE"/>
    <property type="match status" value="1"/>
</dbReference>